<keyword evidence="6" id="KW-0227">DNA damage</keyword>
<keyword evidence="2" id="KW-0963">Cytoplasm</keyword>
<comment type="subcellular location">
    <subcellularLocation>
        <location evidence="1">Cytoplasm</location>
    </subcellularLocation>
</comment>
<evidence type="ECO:0000256" key="4">
    <source>
        <dbReference type="ARBA" id="ARBA00022737"/>
    </source>
</evidence>
<evidence type="ECO:0000256" key="7">
    <source>
        <dbReference type="ARBA" id="ARBA00022769"/>
    </source>
</evidence>
<keyword evidence="13" id="KW-0234">DNA repair</keyword>
<gene>
    <name evidence="18" type="primary">uvrA</name>
    <name evidence="18" type="ORF">NCTC10184_00157</name>
</gene>
<dbReference type="PANTHER" id="PTHR43152:SF3">
    <property type="entry name" value="UVRABC SYSTEM PROTEIN A"/>
    <property type="match status" value="1"/>
</dbReference>
<evidence type="ECO:0000256" key="10">
    <source>
        <dbReference type="ARBA" id="ARBA00022840"/>
    </source>
</evidence>
<evidence type="ECO:0000256" key="8">
    <source>
        <dbReference type="ARBA" id="ARBA00022771"/>
    </source>
</evidence>
<evidence type="ECO:0000313" key="19">
    <source>
        <dbReference type="Proteomes" id="UP000290876"/>
    </source>
</evidence>
<dbReference type="SUPFAM" id="SSF52540">
    <property type="entry name" value="P-loop containing nucleoside triphosphate hydrolases"/>
    <property type="match status" value="2"/>
</dbReference>
<dbReference type="InterPro" id="IPR003593">
    <property type="entry name" value="AAA+_ATPase"/>
</dbReference>
<evidence type="ECO:0000256" key="1">
    <source>
        <dbReference type="ARBA" id="ARBA00004496"/>
    </source>
</evidence>
<dbReference type="Gene3D" id="3.40.50.300">
    <property type="entry name" value="P-loop containing nucleotide triphosphate hydrolases"/>
    <property type="match status" value="3"/>
</dbReference>
<dbReference type="FunFam" id="1.20.1580.10:FF:000002">
    <property type="entry name" value="UvrABC system protein A"/>
    <property type="match status" value="1"/>
</dbReference>
<dbReference type="CDD" id="cd03271">
    <property type="entry name" value="ABC_UvrA_II"/>
    <property type="match status" value="1"/>
</dbReference>
<evidence type="ECO:0000256" key="6">
    <source>
        <dbReference type="ARBA" id="ARBA00022763"/>
    </source>
</evidence>
<evidence type="ECO:0000313" key="18">
    <source>
        <dbReference type="EMBL" id="VEU77943.1"/>
    </source>
</evidence>
<dbReference type="NCBIfam" id="NF001503">
    <property type="entry name" value="PRK00349.1"/>
    <property type="match status" value="1"/>
</dbReference>
<name>A0A449B9T6_9BACT</name>
<evidence type="ECO:0000256" key="9">
    <source>
        <dbReference type="ARBA" id="ARBA00022833"/>
    </source>
</evidence>
<dbReference type="GO" id="GO:0005737">
    <property type="term" value="C:cytoplasm"/>
    <property type="evidence" value="ECO:0007669"/>
    <property type="project" value="UniProtKB-SubCell"/>
</dbReference>
<dbReference type="GO" id="GO:0004518">
    <property type="term" value="F:nuclease activity"/>
    <property type="evidence" value="ECO:0007669"/>
    <property type="project" value="UniProtKB-KW"/>
</dbReference>
<keyword evidence="10 18" id="KW-0067">ATP-binding</keyword>
<dbReference type="Pfam" id="PF00005">
    <property type="entry name" value="ABC_tran"/>
    <property type="match status" value="1"/>
</dbReference>
<keyword evidence="19" id="KW-1185">Reference proteome</keyword>
<keyword evidence="9" id="KW-0862">Zinc</keyword>
<dbReference type="GO" id="GO:0005524">
    <property type="term" value="F:ATP binding"/>
    <property type="evidence" value="ECO:0007669"/>
    <property type="project" value="UniProtKB-KW"/>
</dbReference>
<dbReference type="SMART" id="SM00382">
    <property type="entry name" value="AAA"/>
    <property type="match status" value="2"/>
</dbReference>
<dbReference type="InterPro" id="IPR041552">
    <property type="entry name" value="UvrA_DNA-bd"/>
</dbReference>
<dbReference type="NCBIfam" id="TIGR00630">
    <property type="entry name" value="uvra"/>
    <property type="match status" value="1"/>
</dbReference>
<dbReference type="InterPro" id="IPR003439">
    <property type="entry name" value="ABC_transporter-like_ATP-bd"/>
</dbReference>
<dbReference type="Proteomes" id="UP000290876">
    <property type="component" value="Chromosome"/>
</dbReference>
<accession>A0A449B9T6</accession>
<evidence type="ECO:0000256" key="12">
    <source>
        <dbReference type="ARBA" id="ARBA00023125"/>
    </source>
</evidence>
<organism evidence="18 19">
    <name type="scientific">Mycoplasmopsis columbinasalis</name>
    <dbReference type="NCBI Taxonomy" id="114880"/>
    <lineage>
        <taxon>Bacteria</taxon>
        <taxon>Bacillati</taxon>
        <taxon>Mycoplasmatota</taxon>
        <taxon>Mycoplasmoidales</taxon>
        <taxon>Metamycoplasmataceae</taxon>
        <taxon>Mycoplasmopsis</taxon>
    </lineage>
</organism>
<dbReference type="GO" id="GO:0003677">
    <property type="term" value="F:DNA binding"/>
    <property type="evidence" value="ECO:0007669"/>
    <property type="project" value="UniProtKB-KW"/>
</dbReference>
<dbReference type="GO" id="GO:0008270">
    <property type="term" value="F:zinc ion binding"/>
    <property type="evidence" value="ECO:0007669"/>
    <property type="project" value="UniProtKB-KW"/>
</dbReference>
<dbReference type="InterPro" id="IPR041102">
    <property type="entry name" value="UvrA_inter"/>
</dbReference>
<evidence type="ECO:0000256" key="5">
    <source>
        <dbReference type="ARBA" id="ARBA00022741"/>
    </source>
</evidence>
<dbReference type="InterPro" id="IPR017871">
    <property type="entry name" value="ABC_transporter-like_CS"/>
</dbReference>
<evidence type="ECO:0000259" key="17">
    <source>
        <dbReference type="PROSITE" id="PS50893"/>
    </source>
</evidence>
<reference evidence="18 19" key="1">
    <citation type="submission" date="2019-01" db="EMBL/GenBank/DDBJ databases">
        <authorList>
            <consortium name="Pathogen Informatics"/>
        </authorList>
    </citation>
    <scope>NUCLEOTIDE SEQUENCE [LARGE SCALE GENOMIC DNA]</scope>
    <source>
        <strain evidence="18 19">NCTC10184</strain>
    </source>
</reference>
<evidence type="ECO:0000256" key="13">
    <source>
        <dbReference type="ARBA" id="ARBA00023204"/>
    </source>
</evidence>
<dbReference type="Gene3D" id="1.10.8.280">
    <property type="entry name" value="ABC transporter ATPase domain-like"/>
    <property type="match status" value="1"/>
</dbReference>
<dbReference type="Pfam" id="PF17760">
    <property type="entry name" value="UvrA_inter"/>
    <property type="match status" value="1"/>
</dbReference>
<dbReference type="OrthoDB" id="9809851at2"/>
<dbReference type="AlphaFoldDB" id="A0A449B9T6"/>
<comment type="similarity">
    <text evidence="14">Belongs to the ABC transporter superfamily. UvrA family.</text>
</comment>
<keyword evidence="11" id="KW-0267">Excision nuclease</keyword>
<dbReference type="PANTHER" id="PTHR43152">
    <property type="entry name" value="UVRABC SYSTEM PROTEIN A"/>
    <property type="match status" value="1"/>
</dbReference>
<keyword evidence="7" id="KW-0228">DNA excision</keyword>
<sequence>MSIRDEIIIKGARQHNLKNVSLTLPKNKLIVFSGLSGSGKSSLAFNTIYEEARRRYIDSLGTYAIQFLGGTSKPDVDSIEGLSPSISIEQETANNNPYSTVGTVTEIYEYLRLLYARIGKPFCPNHNIPIAAQTNKEILNSIFTLPDQSHVMILSPVVDNEKGTFAKLLEKLQRDNFTRVKIDGEIYKLGEDIVLEKNKKHTIDIVVDRIVLSQTNYNRIAAAVEMALKYSRGLVKIETLDGEIKLFSQQHSCKFKDFEMPKIEPKLFSFKSLDGRCSSCEGRGVHLKADFNALVPYPWLSIAQGAIKIFENSVGSEKIEWQEFNILCDFYNIDIWQTPIERMSEEELQIIKEGSPDELEFDIKSESGSIRRYNRRIEGILTKIERRYRETSSEQVRTWIKQFMSTFTCKDCKGTRLNAKALAVRVGDYNIAQLSEMTVDQALETIENLDLNEKERTIAALVISELKNRLSFLQNVGLNYLTLNRSAESLSGGESQRIKLATQIGSALTGVIYVLDEPSIGLHQRDNDKLIATLQKMVEIGNTLIVVEHDEDTIRAADFIVDIGPRAGSHGGEIVALGNLEDIKNNPNSLTGQYLSGVRKIEVPEVRRPGKGQSISVLGARENNLKNIDVHFPLGKFIAVTGVSGSGKSTLVNSILVNGLLKTLRAVTTNIKVGAFSSFKNTKAIDKVVQVTQAPIGQTSRSNPATYTGVFDDIRAIFANTTEAKVRGYQMSRFSFNIEGGRCKKCQGHGTLQIKMHFLPDVYITCDDCEGNRYNRETLEITYHGKNIADVLNLTVDEAIEFFQMRANIVKRLQTLQDVGLGYIKLGQSSTTLSGGEAQRVKLATHLQKKATGKTLFVLDEPTTGLHPYDVQNLLNVLNRIVDNGDTVLVIEHNLDVIKCADHIIDLGPEGGSHGGQVVATGTPEAVAQNPKSYTGIYLQKVLKQD</sequence>
<dbReference type="PROSITE" id="PS50893">
    <property type="entry name" value="ABC_TRANSPORTER_2"/>
    <property type="match status" value="1"/>
</dbReference>
<evidence type="ECO:0000256" key="11">
    <source>
        <dbReference type="ARBA" id="ARBA00022881"/>
    </source>
</evidence>
<dbReference type="PROSITE" id="PS00211">
    <property type="entry name" value="ABC_TRANSPORTER_1"/>
    <property type="match status" value="1"/>
</dbReference>
<keyword evidence="3" id="KW-0479">Metal-binding</keyword>
<evidence type="ECO:0000256" key="3">
    <source>
        <dbReference type="ARBA" id="ARBA00022723"/>
    </source>
</evidence>
<dbReference type="GO" id="GO:0009380">
    <property type="term" value="C:excinuclease repair complex"/>
    <property type="evidence" value="ECO:0007669"/>
    <property type="project" value="InterPro"/>
</dbReference>
<proteinExistence type="inferred from homology"/>
<dbReference type="InterPro" id="IPR027417">
    <property type="entry name" value="P-loop_NTPase"/>
</dbReference>
<evidence type="ECO:0000256" key="14">
    <source>
        <dbReference type="ARBA" id="ARBA00038000"/>
    </source>
</evidence>
<dbReference type="Gene3D" id="1.20.1580.10">
    <property type="entry name" value="ABC transporter ATPase like domain"/>
    <property type="match status" value="3"/>
</dbReference>
<dbReference type="RefSeq" id="WP_129622797.1">
    <property type="nucleotide sequence ID" value="NZ_LR215043.1"/>
</dbReference>
<keyword evidence="12" id="KW-0238">DNA-binding</keyword>
<keyword evidence="5" id="KW-0547">Nucleotide-binding</keyword>
<dbReference type="KEGG" id="mcob:NCTC10184_00157"/>
<evidence type="ECO:0000256" key="2">
    <source>
        <dbReference type="ARBA" id="ARBA00022490"/>
    </source>
</evidence>
<dbReference type="InterPro" id="IPR004602">
    <property type="entry name" value="UvrA"/>
</dbReference>
<protein>
    <recommendedName>
        <fullName evidence="15">UvrABC system protein A</fullName>
    </recommendedName>
    <alternativeName>
        <fullName evidence="16">Excinuclease ABC subunit A</fullName>
    </alternativeName>
</protein>
<dbReference type="Gene3D" id="3.30.190.20">
    <property type="match status" value="1"/>
</dbReference>
<dbReference type="Pfam" id="PF17755">
    <property type="entry name" value="UvrA_DNA-bind"/>
    <property type="match status" value="1"/>
</dbReference>
<keyword evidence="8" id="KW-0863">Zinc-finger</keyword>
<evidence type="ECO:0000256" key="16">
    <source>
        <dbReference type="ARBA" id="ARBA00042156"/>
    </source>
</evidence>
<dbReference type="EMBL" id="LR215043">
    <property type="protein sequence ID" value="VEU77943.1"/>
    <property type="molecule type" value="Genomic_DNA"/>
</dbReference>
<dbReference type="GO" id="GO:0016887">
    <property type="term" value="F:ATP hydrolysis activity"/>
    <property type="evidence" value="ECO:0007669"/>
    <property type="project" value="InterPro"/>
</dbReference>
<keyword evidence="4" id="KW-0677">Repeat</keyword>
<evidence type="ECO:0000256" key="15">
    <source>
        <dbReference type="ARBA" id="ARBA00039316"/>
    </source>
</evidence>
<feature type="domain" description="ABC transporter" evidence="17">
    <location>
        <begin position="601"/>
        <end position="940"/>
    </location>
</feature>
<dbReference type="GO" id="GO:0006289">
    <property type="term" value="P:nucleotide-excision repair"/>
    <property type="evidence" value="ECO:0007669"/>
    <property type="project" value="InterPro"/>
</dbReference>